<sequence>MISLLLLLSPALALAARSCYSRNGTLIDSPAYQACNNDTSHDSVCCGINHSGAGDTGVADDTCETNGLCQNWAGDDGTGDPPMLWWRQGCTDPTWASPYCLKDVCNFGLWQNDNAPVQKCGDNQWCCGDANCCSITTSVFALAATVGPTSASTSASASLPTSAPATTTPPTSTPTSTSPPAPANNILTTGAKVGAGLGVGLGVIMLGIIVVLGLKLRRKRKTADIPPQNGGAGEKQSATVYGYHPVSPPPAELHGQALAAEIGAERQRAELDGDRDGAGRR</sequence>
<dbReference type="GeneID" id="54574305"/>
<organism evidence="4 5">
    <name type="scientific">Trematosphaeria pertusa</name>
    <dbReference type="NCBI Taxonomy" id="390896"/>
    <lineage>
        <taxon>Eukaryota</taxon>
        <taxon>Fungi</taxon>
        <taxon>Dikarya</taxon>
        <taxon>Ascomycota</taxon>
        <taxon>Pezizomycotina</taxon>
        <taxon>Dothideomycetes</taxon>
        <taxon>Pleosporomycetidae</taxon>
        <taxon>Pleosporales</taxon>
        <taxon>Massarineae</taxon>
        <taxon>Trematosphaeriaceae</taxon>
        <taxon>Trematosphaeria</taxon>
    </lineage>
</organism>
<feature type="chain" id="PRO_5025551645" description="Mid2 domain-containing protein" evidence="3">
    <location>
        <begin position="16"/>
        <end position="281"/>
    </location>
</feature>
<feature type="transmembrane region" description="Helical" evidence="2">
    <location>
        <begin position="193"/>
        <end position="214"/>
    </location>
</feature>
<feature type="compositionally biased region" description="Low complexity" evidence="1">
    <location>
        <begin position="153"/>
        <end position="176"/>
    </location>
</feature>
<protein>
    <recommendedName>
        <fullName evidence="6">Mid2 domain-containing protein</fullName>
    </recommendedName>
</protein>
<dbReference type="Proteomes" id="UP000800094">
    <property type="component" value="Unassembled WGS sequence"/>
</dbReference>
<keyword evidence="2" id="KW-0472">Membrane</keyword>
<dbReference type="AlphaFoldDB" id="A0A6A6HQA9"/>
<dbReference type="EMBL" id="ML987220">
    <property type="protein sequence ID" value="KAF2240306.1"/>
    <property type="molecule type" value="Genomic_DNA"/>
</dbReference>
<evidence type="ECO:0000256" key="1">
    <source>
        <dbReference type="SAM" id="MobiDB-lite"/>
    </source>
</evidence>
<gene>
    <name evidence="4" type="ORF">BU26DRAFT_238339</name>
</gene>
<feature type="signal peptide" evidence="3">
    <location>
        <begin position="1"/>
        <end position="15"/>
    </location>
</feature>
<feature type="region of interest" description="Disordered" evidence="1">
    <location>
        <begin position="153"/>
        <end position="183"/>
    </location>
</feature>
<keyword evidence="2" id="KW-1133">Transmembrane helix</keyword>
<evidence type="ECO:0008006" key="6">
    <source>
        <dbReference type="Google" id="ProtNLM"/>
    </source>
</evidence>
<dbReference type="OrthoDB" id="5215637at2759"/>
<name>A0A6A6HQA9_9PLEO</name>
<proteinExistence type="predicted"/>
<evidence type="ECO:0000256" key="3">
    <source>
        <dbReference type="SAM" id="SignalP"/>
    </source>
</evidence>
<keyword evidence="3" id="KW-0732">Signal</keyword>
<keyword evidence="5" id="KW-1185">Reference proteome</keyword>
<evidence type="ECO:0000313" key="5">
    <source>
        <dbReference type="Proteomes" id="UP000800094"/>
    </source>
</evidence>
<evidence type="ECO:0000313" key="4">
    <source>
        <dbReference type="EMBL" id="KAF2240306.1"/>
    </source>
</evidence>
<feature type="region of interest" description="Disordered" evidence="1">
    <location>
        <begin position="220"/>
        <end position="252"/>
    </location>
</feature>
<accession>A0A6A6HQA9</accession>
<evidence type="ECO:0000256" key="2">
    <source>
        <dbReference type="SAM" id="Phobius"/>
    </source>
</evidence>
<dbReference type="RefSeq" id="XP_033675310.1">
    <property type="nucleotide sequence ID" value="XM_033820975.1"/>
</dbReference>
<keyword evidence="2" id="KW-0812">Transmembrane</keyword>
<reference evidence="4" key="1">
    <citation type="journal article" date="2020" name="Stud. Mycol.">
        <title>101 Dothideomycetes genomes: a test case for predicting lifestyles and emergence of pathogens.</title>
        <authorList>
            <person name="Haridas S."/>
            <person name="Albert R."/>
            <person name="Binder M."/>
            <person name="Bloem J."/>
            <person name="Labutti K."/>
            <person name="Salamov A."/>
            <person name="Andreopoulos B."/>
            <person name="Baker S."/>
            <person name="Barry K."/>
            <person name="Bills G."/>
            <person name="Bluhm B."/>
            <person name="Cannon C."/>
            <person name="Castanera R."/>
            <person name="Culley D."/>
            <person name="Daum C."/>
            <person name="Ezra D."/>
            <person name="Gonzalez J."/>
            <person name="Henrissat B."/>
            <person name="Kuo A."/>
            <person name="Liang C."/>
            <person name="Lipzen A."/>
            <person name="Lutzoni F."/>
            <person name="Magnuson J."/>
            <person name="Mondo S."/>
            <person name="Nolan M."/>
            <person name="Ohm R."/>
            <person name="Pangilinan J."/>
            <person name="Park H.-J."/>
            <person name="Ramirez L."/>
            <person name="Alfaro M."/>
            <person name="Sun H."/>
            <person name="Tritt A."/>
            <person name="Yoshinaga Y."/>
            <person name="Zwiers L.-H."/>
            <person name="Turgeon B."/>
            <person name="Goodwin S."/>
            <person name="Spatafora J."/>
            <person name="Crous P."/>
            <person name="Grigoriev I."/>
        </authorList>
    </citation>
    <scope>NUCLEOTIDE SEQUENCE</scope>
    <source>
        <strain evidence="4">CBS 122368</strain>
    </source>
</reference>